<keyword evidence="4 8" id="KW-0378">Hydrolase</keyword>
<accession>A0ABM7Q801</accession>
<dbReference type="SUPFAM" id="SSF143081">
    <property type="entry name" value="BB1717-like"/>
    <property type="match status" value="1"/>
</dbReference>
<comment type="similarity">
    <text evidence="1 8">Belongs to the SOS response-associated peptidase family.</text>
</comment>
<evidence type="ECO:0000256" key="8">
    <source>
        <dbReference type="RuleBase" id="RU364100"/>
    </source>
</evidence>
<dbReference type="Proteomes" id="UP000681317">
    <property type="component" value="Chromosome"/>
</dbReference>
<organism evidence="9 10">
    <name type="scientific">Noviluteimonas caseinilytica</name>
    <dbReference type="NCBI Taxonomy" id="2675101"/>
    <lineage>
        <taxon>Bacteria</taxon>
        <taxon>Pseudomonadati</taxon>
        <taxon>Pseudomonadota</taxon>
        <taxon>Gammaproteobacteria</taxon>
        <taxon>Lysobacterales</taxon>
        <taxon>Lysobacteraceae</taxon>
        <taxon>Noviluteimonas</taxon>
    </lineage>
</organism>
<sequence length="232" mass="25673">MCGRFTRNFTWQQVRDFSRMLDLITPEEDAPPAAYNIAPTDPGPVIVASEGGGGRVETMRWGLLPAWSKDTRLAYSTINARLESIAEKPAFREPFKRRRALVPATGYYEWPVIDGRKRPHYITLAGSPVMLFAGVWESRSNGAGGQLLTYSVVTRAADPVIRPVHDRMPLILPPELLHDWLHGDADRAMQIAHAAPEPSLVFHEVDPAVGNVRNQGEQLIAPMPCAADGLFP</sequence>
<protein>
    <recommendedName>
        <fullName evidence="8">Abasic site processing protein</fullName>
        <ecNumber evidence="8">3.4.-.-</ecNumber>
    </recommendedName>
</protein>
<dbReference type="InterPro" id="IPR003738">
    <property type="entry name" value="SRAP"/>
</dbReference>
<evidence type="ECO:0000256" key="1">
    <source>
        <dbReference type="ARBA" id="ARBA00008136"/>
    </source>
</evidence>
<dbReference type="Gene3D" id="3.90.1680.10">
    <property type="entry name" value="SOS response associated peptidase-like"/>
    <property type="match status" value="1"/>
</dbReference>
<evidence type="ECO:0000256" key="3">
    <source>
        <dbReference type="ARBA" id="ARBA00022763"/>
    </source>
</evidence>
<evidence type="ECO:0000313" key="10">
    <source>
        <dbReference type="Proteomes" id="UP000681317"/>
    </source>
</evidence>
<keyword evidence="2 8" id="KW-0645">Protease</keyword>
<proteinExistence type="inferred from homology"/>
<keyword evidence="5" id="KW-0190">Covalent protein-DNA linkage</keyword>
<keyword evidence="3" id="KW-0227">DNA damage</keyword>
<gene>
    <name evidence="9" type="ORF">LYSCAS_25710</name>
</gene>
<dbReference type="RefSeq" id="WP_213434458.1">
    <property type="nucleotide sequence ID" value="NZ_AP024545.1"/>
</dbReference>
<dbReference type="EC" id="3.4.-.-" evidence="8"/>
<evidence type="ECO:0000256" key="5">
    <source>
        <dbReference type="ARBA" id="ARBA00023124"/>
    </source>
</evidence>
<name>A0ABM7Q801_9GAMM</name>
<dbReference type="PANTHER" id="PTHR13604">
    <property type="entry name" value="DC12-RELATED"/>
    <property type="match status" value="1"/>
</dbReference>
<keyword evidence="10" id="KW-1185">Reference proteome</keyword>
<evidence type="ECO:0000256" key="2">
    <source>
        <dbReference type="ARBA" id="ARBA00022670"/>
    </source>
</evidence>
<keyword evidence="6" id="KW-0238">DNA-binding</keyword>
<evidence type="ECO:0000313" key="9">
    <source>
        <dbReference type="EMBL" id="BCT93547.1"/>
    </source>
</evidence>
<dbReference type="EMBL" id="AP024545">
    <property type="protein sequence ID" value="BCT93547.1"/>
    <property type="molecule type" value="Genomic_DNA"/>
</dbReference>
<evidence type="ECO:0000256" key="6">
    <source>
        <dbReference type="ARBA" id="ARBA00023125"/>
    </source>
</evidence>
<dbReference type="InterPro" id="IPR036590">
    <property type="entry name" value="SRAP-like"/>
</dbReference>
<evidence type="ECO:0000256" key="4">
    <source>
        <dbReference type="ARBA" id="ARBA00022801"/>
    </source>
</evidence>
<evidence type="ECO:0000256" key="7">
    <source>
        <dbReference type="ARBA" id="ARBA00023239"/>
    </source>
</evidence>
<keyword evidence="7" id="KW-0456">Lyase</keyword>
<reference evidence="9 10" key="1">
    <citation type="submission" date="2021-03" db="EMBL/GenBank/DDBJ databases">
        <title>Complete Genome Sequences of Two Lysobacter Strains Isolated from Sea Water (Lysobacter caseinilyticus) and Soil (Lysobacter helvus) in South Korea.</title>
        <authorList>
            <person name="Watanabe Y."/>
            <person name="Arakawa K."/>
        </authorList>
    </citation>
    <scope>NUCLEOTIDE SEQUENCE [LARGE SCALE GENOMIC DNA]</scope>
    <source>
        <strain evidence="9 10">KVB24</strain>
    </source>
</reference>
<dbReference type="PANTHER" id="PTHR13604:SF0">
    <property type="entry name" value="ABASIC SITE PROCESSING PROTEIN HMCES"/>
    <property type="match status" value="1"/>
</dbReference>
<dbReference type="Pfam" id="PF02586">
    <property type="entry name" value="SRAP"/>
    <property type="match status" value="1"/>
</dbReference>